<name>A0A235BUP6_UNCW3</name>
<feature type="signal peptide" evidence="1">
    <location>
        <begin position="1"/>
        <end position="19"/>
    </location>
</feature>
<reference evidence="3 4" key="1">
    <citation type="submission" date="2017-07" db="EMBL/GenBank/DDBJ databases">
        <title>Recovery of genomes from metagenomes via a dereplication, aggregation, and scoring strategy.</title>
        <authorList>
            <person name="Sieber C.M."/>
            <person name="Probst A.J."/>
            <person name="Sharrar A."/>
            <person name="Thomas B.C."/>
            <person name="Hess M."/>
            <person name="Tringe S.G."/>
            <person name="Banfield J.F."/>
        </authorList>
    </citation>
    <scope>NUCLEOTIDE SEQUENCE [LARGE SCALE GENOMIC DNA]</scope>
    <source>
        <strain evidence="3">JGI_Cruoil_03_44_89</strain>
    </source>
</reference>
<feature type="chain" id="PRO_5012827884" description="FlgD/Vpr Ig-like domain-containing protein" evidence="1">
    <location>
        <begin position="20"/>
        <end position="1269"/>
    </location>
</feature>
<dbReference type="InterPro" id="IPR025965">
    <property type="entry name" value="FlgD/Vpr_Ig-like"/>
</dbReference>
<dbReference type="InterPro" id="IPR026444">
    <property type="entry name" value="Secre_tail"/>
</dbReference>
<dbReference type="NCBIfam" id="TIGR04183">
    <property type="entry name" value="Por_Secre_tail"/>
    <property type="match status" value="1"/>
</dbReference>
<dbReference type="Gene3D" id="2.60.40.4070">
    <property type="match status" value="1"/>
</dbReference>
<organism evidence="3 4">
    <name type="scientific">candidate division WOR-3 bacterium JGI_Cruoil_03_44_89</name>
    <dbReference type="NCBI Taxonomy" id="1973748"/>
    <lineage>
        <taxon>Bacteria</taxon>
        <taxon>Bacteria division WOR-3</taxon>
    </lineage>
</organism>
<accession>A0A235BUP6</accession>
<comment type="caution">
    <text evidence="3">The sequence shown here is derived from an EMBL/GenBank/DDBJ whole genome shotgun (WGS) entry which is preliminary data.</text>
</comment>
<sequence>MYKSTFFLSLLLIAGVVASATHEGLSSGIRKETRVTQSGVVEERSVYIPEMLDKTGSTPSIHLTPTHRLYQGEPETTVVWVDRAHLNAIAEYSAISSEGMHIFTNWMLNNERVSLYFSAGSGVPIWTYYAPDEFVLEVGESWNASVLSAGDGEAGYRWSRYSSSPAWEYNFGEEMRAASASHDGTKVVYLTRTASGGHIYTLSAETGEILWDYGWSGDPSQSLALSEDGSVAAVLTYDSCYVFDEFGQRGGALRVHGAQWPSQVALSGDGNLLVFGDYQQNLRLYEWGGTNYELKWTAHLGTSPYYDWVTAIAISRDGSTILAGTMDFNYRNNCVACYDTSSSTPRWTCHRYGYGIKSVALSADGRMGIAGCEGDTDVVNGYGDAVSVFDMTDSIPILSISDCEAEGGERGSILSVAISDSGDWACASGKAVRSYEWGSGGEVYCIHIGEIITCDVGITSINSPPDKLKRDTTYAVGTTCSNYGEASVSFWTYFNIEDSLGVSIYEDSSEVVNLAPGGSRAVNFGDFTPLSYGWYKLTTWTALDGDGYPGDDTLSTIAWCRHDAVCDCIDNPFYEITVNQFTPVVAKVKNIGAYEDTVTVVITIIDSNETVVYSDTLDTFLSPDESAQLYFSDWTPESVGTYTAYTNAFTSEDYDSLNGICSKPISSTYEIIYDDGSSNMWYYVSSEYHDNKFAVRFTPVIDTPMTLVSARVYVSHNNPFAISVNRDSSGLPGGIVLGPDTVACSSPPEWVEMVYSHPLSSTDDFWVVFHWLSNSPDRPWVGADYDYPCEERSWWYSSAKTSLCRVGYYENEGLLVGKTEKFDDKDGWTNVDDADWMIRALVTPSGANPDIQVSPDSLYFEIMAGEGRNKEDGGFSSRCGTDAHRLIDVKIEASPASGSKISLGDVYHPTFYISDPETLYYDDGSFETGIGLTSSSGFTPDESETYGFATQFSHTPTNLYGLMLYFTEFAGSSFRLYVWDDEGGVPNSGGMPIWVDMDMAAPTADEWFSLALDTLPVPNPFWIGAIYNYIGPTGSPDWRIGYDQNTEDTHTFGNLGGDPDDWSPMSDYGYGYAYGVRAVIGGVGIIQDTAQMWVKNMGNGMLSVTDITWEGSWIKDINPGSFNVPEGDSIQVTVVAANDGLAGGFYYDTLRIASNDADEPVYSEACVLRILTTGVEETHSRFEVFPAYPSPMRSEVSIAYTLPDNIEANLKIYDISGRVIRTFDHLTNVHSPITWHGRDESGRRVPAGIYFCSLFTGNSRSTRKVVKIK</sequence>
<gene>
    <name evidence="3" type="ORF">CH333_04865</name>
</gene>
<dbReference type="InterPro" id="IPR011047">
    <property type="entry name" value="Quinoprotein_ADH-like_sf"/>
</dbReference>
<dbReference type="InterPro" id="IPR015943">
    <property type="entry name" value="WD40/YVTN_repeat-like_dom_sf"/>
</dbReference>
<dbReference type="Proteomes" id="UP000215215">
    <property type="component" value="Unassembled WGS sequence"/>
</dbReference>
<dbReference type="Gene3D" id="2.130.10.10">
    <property type="entry name" value="YVTN repeat-like/Quinoprotein amine dehydrogenase"/>
    <property type="match status" value="1"/>
</dbReference>
<dbReference type="Pfam" id="PF13860">
    <property type="entry name" value="FlgD_ig"/>
    <property type="match status" value="1"/>
</dbReference>
<proteinExistence type="predicted"/>
<dbReference type="InterPro" id="IPR013783">
    <property type="entry name" value="Ig-like_fold"/>
</dbReference>
<evidence type="ECO:0000259" key="2">
    <source>
        <dbReference type="Pfam" id="PF13860"/>
    </source>
</evidence>
<evidence type="ECO:0000256" key="1">
    <source>
        <dbReference type="SAM" id="SignalP"/>
    </source>
</evidence>
<dbReference type="EMBL" id="NOZQ01000102">
    <property type="protein sequence ID" value="OYD15789.1"/>
    <property type="molecule type" value="Genomic_DNA"/>
</dbReference>
<dbReference type="AlphaFoldDB" id="A0A235BUP6"/>
<dbReference type="Gene3D" id="2.60.40.10">
    <property type="entry name" value="Immunoglobulins"/>
    <property type="match status" value="1"/>
</dbReference>
<evidence type="ECO:0000313" key="4">
    <source>
        <dbReference type="Proteomes" id="UP000215215"/>
    </source>
</evidence>
<keyword evidence="1" id="KW-0732">Signal</keyword>
<feature type="domain" description="FlgD/Vpr Ig-like" evidence="2">
    <location>
        <begin position="1195"/>
        <end position="1250"/>
    </location>
</feature>
<evidence type="ECO:0000313" key="3">
    <source>
        <dbReference type="EMBL" id="OYD15789.1"/>
    </source>
</evidence>
<dbReference type="SUPFAM" id="SSF50998">
    <property type="entry name" value="Quinoprotein alcohol dehydrogenase-like"/>
    <property type="match status" value="1"/>
</dbReference>
<protein>
    <recommendedName>
        <fullName evidence="2">FlgD/Vpr Ig-like domain-containing protein</fullName>
    </recommendedName>
</protein>